<dbReference type="CDD" id="cd01743">
    <property type="entry name" value="GATase1_Anthranilate_Synthase"/>
    <property type="match status" value="1"/>
</dbReference>
<dbReference type="InterPro" id="IPR019999">
    <property type="entry name" value="Anth_synth_I-like"/>
</dbReference>
<dbReference type="GO" id="GO:0046820">
    <property type="term" value="F:4-amino-4-deoxychorismate synthase activity"/>
    <property type="evidence" value="ECO:0007669"/>
    <property type="project" value="UniProtKB-EC"/>
</dbReference>
<dbReference type="EMBL" id="CP151507">
    <property type="protein sequence ID" value="WZN63299.1"/>
    <property type="molecule type" value="Genomic_DNA"/>
</dbReference>
<keyword evidence="5" id="KW-0808">Transferase</keyword>
<dbReference type="SUPFAM" id="SSF52317">
    <property type="entry name" value="Class I glutamine amidotransferase-like"/>
    <property type="match status" value="1"/>
</dbReference>
<dbReference type="Pfam" id="PF04715">
    <property type="entry name" value="Anth_synt_I_N"/>
    <property type="match status" value="1"/>
</dbReference>
<dbReference type="InterPro" id="IPR015890">
    <property type="entry name" value="Chorismate_C"/>
</dbReference>
<dbReference type="PANTHER" id="PTHR11236">
    <property type="entry name" value="AMINOBENZOATE/ANTHRANILATE SYNTHASE"/>
    <property type="match status" value="1"/>
</dbReference>
<keyword evidence="6" id="KW-0289">Folate biosynthesis</keyword>
<dbReference type="Gene3D" id="3.60.120.10">
    <property type="entry name" value="Anthranilate synthase"/>
    <property type="match status" value="1"/>
</dbReference>
<gene>
    <name evidence="13" type="ORF">HKI87_07g48470</name>
</gene>
<dbReference type="InterPro" id="IPR005801">
    <property type="entry name" value="ADC_synthase"/>
</dbReference>
<reference evidence="13 14" key="1">
    <citation type="submission" date="2024-03" db="EMBL/GenBank/DDBJ databases">
        <title>Complete genome sequence of the green alga Chloropicon roscoffensis RCC1871.</title>
        <authorList>
            <person name="Lemieux C."/>
            <person name="Pombert J.-F."/>
            <person name="Otis C."/>
            <person name="Turmel M."/>
        </authorList>
    </citation>
    <scope>NUCLEOTIDE SEQUENCE [LARGE SCALE GENOMIC DNA]</scope>
    <source>
        <strain evidence="13 14">RCC1871</strain>
    </source>
</reference>
<dbReference type="PRINTS" id="PR00099">
    <property type="entry name" value="CPSGATASE"/>
</dbReference>
<sequence>MATQAKARVLLVDNYDSYTYNVYQMLSVVRVETGEGPIGVQVDVVENDRPIGVQDLGHYDAIVLSPGPGTPENASDVGLCRDILQLCVDVPVLGVCLGHQALAYAHGCKVRKAPVPFHGRLSRVVFPRGGDVSGLFAGIPARGGGDFDVVRYHSLVAEEDGLPDCIVPLAWTEPDEESDGRRLIMALMHKDRPHYGVQFHPESICTSYGAAIFENFVRIALGRRGQSWPDRSLPVPSGERIGRRVRGPSGARLHDRTFDEGLWVNVCAIQSEGTVCTESLFLGCCCGEDTFWLDSSNLSYSGARFSYMGRRGGELWRRVEYTLGEDQAILGTMTVVGGDGQSEAHTFMAEEGTTFWDCLDDMVESTARAVAQGGVSAVDASGLALPPGFSAGRAESNELPFDFQCGLVGYIGYEMKEQCGGCRKHASGYPDASLFFADQMIAVDHEACSVYLLELCETRQDRPSRWMREAVESMAAAGSSRGEGVAAARGCGGVELQGAAWSRDHRDYVQDIESCKEYLLEGESYEICLTNRLRIPGEISRPLDYYRRLRKRNPAPYSAFLDFSGSGRDGVAVCCSSPERFLKLTQEGVLEAKPIKGTVRRGATKEADAEALRSLRGSGKDRAENLMIVDLLRNDMGRVSRIGSVHVPKLMDIETYATVHQMVSTVRGLREEGVTAVECIRCAFPAGSMTGAPKIRTMQIIDQLEREARGVYSGAIGYISAAGGSFDLNVVIRTAVFSGGRTVIGAGGAITIQSESESEWDEIVAKSEVIRTTLEECAC</sequence>
<dbReference type="SUPFAM" id="SSF56322">
    <property type="entry name" value="ADC synthase"/>
    <property type="match status" value="1"/>
</dbReference>
<evidence type="ECO:0000256" key="5">
    <source>
        <dbReference type="ARBA" id="ARBA00022679"/>
    </source>
</evidence>
<evidence type="ECO:0000313" key="13">
    <source>
        <dbReference type="EMBL" id="WZN63299.1"/>
    </source>
</evidence>
<evidence type="ECO:0000256" key="9">
    <source>
        <dbReference type="ARBA" id="ARBA00031904"/>
    </source>
</evidence>
<dbReference type="PRINTS" id="PR00097">
    <property type="entry name" value="ANTSNTHASEII"/>
</dbReference>
<keyword evidence="14" id="KW-1185">Reference proteome</keyword>
<dbReference type="NCBIfam" id="TIGR00553">
    <property type="entry name" value="pabB"/>
    <property type="match status" value="1"/>
</dbReference>
<evidence type="ECO:0000256" key="1">
    <source>
        <dbReference type="ARBA" id="ARBA00001000"/>
    </source>
</evidence>
<keyword evidence="7" id="KW-0315">Glutamine amidotransferase</keyword>
<evidence type="ECO:0000256" key="3">
    <source>
        <dbReference type="ARBA" id="ARBA00005970"/>
    </source>
</evidence>
<evidence type="ECO:0000256" key="2">
    <source>
        <dbReference type="ARBA" id="ARBA00005009"/>
    </source>
</evidence>
<feature type="domain" description="Anthranilate synthase component I N-terminal" evidence="12">
    <location>
        <begin position="277"/>
        <end position="452"/>
    </location>
</feature>
<comment type="catalytic activity">
    <reaction evidence="1">
        <text>chorismate + L-glutamine = 4-amino-4-deoxychorismate + L-glutamate</text>
        <dbReference type="Rhea" id="RHEA:11672"/>
        <dbReference type="ChEBI" id="CHEBI:29748"/>
        <dbReference type="ChEBI" id="CHEBI:29985"/>
        <dbReference type="ChEBI" id="CHEBI:58359"/>
        <dbReference type="ChEBI" id="CHEBI:58406"/>
        <dbReference type="EC" id="2.6.1.85"/>
    </reaction>
</comment>
<dbReference type="InterPro" id="IPR006805">
    <property type="entry name" value="Anth_synth_I_N"/>
</dbReference>
<dbReference type="EC" id="2.6.1.85" evidence="4"/>
<proteinExistence type="inferred from homology"/>
<dbReference type="PRINTS" id="PR00096">
    <property type="entry name" value="GATASE"/>
</dbReference>
<name>A0AAX4PAS0_9CHLO</name>
<evidence type="ECO:0000259" key="10">
    <source>
        <dbReference type="Pfam" id="PF00117"/>
    </source>
</evidence>
<accession>A0AAX4PAS0</accession>
<evidence type="ECO:0000256" key="8">
    <source>
        <dbReference type="ARBA" id="ARBA00031329"/>
    </source>
</evidence>
<dbReference type="InterPro" id="IPR029062">
    <property type="entry name" value="Class_I_gatase-like"/>
</dbReference>
<comment type="similarity">
    <text evidence="3">In the C-terminal section; belongs to the anthranilate synthase component I family.</text>
</comment>
<dbReference type="GO" id="GO:0046656">
    <property type="term" value="P:folic acid biosynthetic process"/>
    <property type="evidence" value="ECO:0007669"/>
    <property type="project" value="UniProtKB-KW"/>
</dbReference>
<dbReference type="PROSITE" id="PS51273">
    <property type="entry name" value="GATASE_TYPE_1"/>
    <property type="match status" value="1"/>
</dbReference>
<dbReference type="InterPro" id="IPR006221">
    <property type="entry name" value="TrpG/PapA_dom"/>
</dbReference>
<protein>
    <recommendedName>
        <fullName evidence="4">aminodeoxychorismate synthase</fullName>
        <ecNumber evidence="4">2.6.1.85</ecNumber>
    </recommendedName>
    <alternativeName>
        <fullName evidence="8">Para-aminobenzoate synthase</fullName>
    </alternativeName>
    <alternativeName>
        <fullName evidence="9">p-aminobenzoic acid synthase</fullName>
    </alternativeName>
</protein>
<dbReference type="NCBIfam" id="TIGR00566">
    <property type="entry name" value="trpG_papA"/>
    <property type="match status" value="1"/>
</dbReference>
<evidence type="ECO:0000256" key="6">
    <source>
        <dbReference type="ARBA" id="ARBA00022909"/>
    </source>
</evidence>
<dbReference type="InterPro" id="IPR017926">
    <property type="entry name" value="GATASE"/>
</dbReference>
<feature type="domain" description="Glutamine amidotransferase" evidence="10">
    <location>
        <begin position="10"/>
        <end position="218"/>
    </location>
</feature>
<evidence type="ECO:0000259" key="11">
    <source>
        <dbReference type="Pfam" id="PF00425"/>
    </source>
</evidence>
<dbReference type="GO" id="GO:0005737">
    <property type="term" value="C:cytoplasm"/>
    <property type="evidence" value="ECO:0007669"/>
    <property type="project" value="TreeGrafter"/>
</dbReference>
<comment type="pathway">
    <text evidence="2">Cofactor biosynthesis; tetrahydrofolate biosynthesis; 4-aminobenzoate from chorismate: step 1/2.</text>
</comment>
<dbReference type="Pfam" id="PF00117">
    <property type="entry name" value="GATase"/>
    <property type="match status" value="1"/>
</dbReference>
<dbReference type="Pfam" id="PF00425">
    <property type="entry name" value="Chorismate_bind"/>
    <property type="match status" value="1"/>
</dbReference>
<feature type="domain" description="Chorismate-utilising enzyme C-terminal" evidence="11">
    <location>
        <begin position="505"/>
        <end position="766"/>
    </location>
</feature>
<organism evidence="13 14">
    <name type="scientific">Chloropicon roscoffensis</name>
    <dbReference type="NCBI Taxonomy" id="1461544"/>
    <lineage>
        <taxon>Eukaryota</taxon>
        <taxon>Viridiplantae</taxon>
        <taxon>Chlorophyta</taxon>
        <taxon>Chloropicophyceae</taxon>
        <taxon>Chloropicales</taxon>
        <taxon>Chloropicaceae</taxon>
        <taxon>Chloropicon</taxon>
    </lineage>
</organism>
<dbReference type="Proteomes" id="UP001472866">
    <property type="component" value="Chromosome 07"/>
</dbReference>
<dbReference type="PANTHER" id="PTHR11236:SF18">
    <property type="entry name" value="AMINODEOXYCHORISMATE SYNTHASE"/>
    <property type="match status" value="1"/>
</dbReference>
<evidence type="ECO:0000313" key="14">
    <source>
        <dbReference type="Proteomes" id="UP001472866"/>
    </source>
</evidence>
<evidence type="ECO:0000256" key="7">
    <source>
        <dbReference type="ARBA" id="ARBA00022962"/>
    </source>
</evidence>
<dbReference type="GO" id="GO:0008153">
    <property type="term" value="P:4-aminobenzoate biosynthetic process"/>
    <property type="evidence" value="ECO:0007669"/>
    <property type="project" value="TreeGrafter"/>
</dbReference>
<dbReference type="Gene3D" id="3.40.50.880">
    <property type="match status" value="1"/>
</dbReference>
<dbReference type="GO" id="GO:0000162">
    <property type="term" value="P:L-tryptophan biosynthetic process"/>
    <property type="evidence" value="ECO:0007669"/>
    <property type="project" value="TreeGrafter"/>
</dbReference>
<evidence type="ECO:0000256" key="4">
    <source>
        <dbReference type="ARBA" id="ARBA00013139"/>
    </source>
</evidence>
<dbReference type="InterPro" id="IPR005802">
    <property type="entry name" value="ADC_synth_comp_1"/>
</dbReference>
<dbReference type="AlphaFoldDB" id="A0AAX4PAS0"/>
<evidence type="ECO:0000259" key="12">
    <source>
        <dbReference type="Pfam" id="PF04715"/>
    </source>
</evidence>